<protein>
    <submittedName>
        <fullName evidence="8">Extracellular basic protease</fullName>
        <ecNumber evidence="8">3.4.21.-</ecNumber>
    </submittedName>
</protein>
<dbReference type="GO" id="GO:0006508">
    <property type="term" value="P:proteolysis"/>
    <property type="evidence" value="ECO:0007669"/>
    <property type="project" value="UniProtKB-KW"/>
</dbReference>
<evidence type="ECO:0000313" key="8">
    <source>
        <dbReference type="EMBL" id="QDV06534.1"/>
    </source>
</evidence>
<dbReference type="InterPro" id="IPR000209">
    <property type="entry name" value="Peptidase_S8/S53_dom"/>
</dbReference>
<dbReference type="AlphaFoldDB" id="A0A518ER16"/>
<organism evidence="8 9">
    <name type="scientific">Saltatorellus ferox</name>
    <dbReference type="NCBI Taxonomy" id="2528018"/>
    <lineage>
        <taxon>Bacteria</taxon>
        <taxon>Pseudomonadati</taxon>
        <taxon>Planctomycetota</taxon>
        <taxon>Planctomycetia</taxon>
        <taxon>Planctomycetia incertae sedis</taxon>
        <taxon>Saltatorellus</taxon>
    </lineage>
</organism>
<evidence type="ECO:0000256" key="1">
    <source>
        <dbReference type="ARBA" id="ARBA00011073"/>
    </source>
</evidence>
<feature type="active site" description="Charge relay system" evidence="5">
    <location>
        <position position="705"/>
    </location>
</feature>
<name>A0A518ER16_9BACT</name>
<dbReference type="Gene3D" id="2.60.120.380">
    <property type="match status" value="1"/>
</dbReference>
<dbReference type="PANTHER" id="PTHR43806:SF11">
    <property type="entry name" value="CEREVISIN-RELATED"/>
    <property type="match status" value="1"/>
</dbReference>
<evidence type="ECO:0000256" key="5">
    <source>
        <dbReference type="PROSITE-ProRule" id="PRU01240"/>
    </source>
</evidence>
<dbReference type="PANTHER" id="PTHR43806">
    <property type="entry name" value="PEPTIDASE S8"/>
    <property type="match status" value="1"/>
</dbReference>
<dbReference type="Pfam" id="PF00082">
    <property type="entry name" value="Peptidase_S8"/>
    <property type="match status" value="1"/>
</dbReference>
<dbReference type="EC" id="3.4.21.-" evidence="8"/>
<dbReference type="PROSITE" id="PS51257">
    <property type="entry name" value="PROKAR_LIPOPROTEIN"/>
    <property type="match status" value="1"/>
</dbReference>
<evidence type="ECO:0000256" key="6">
    <source>
        <dbReference type="SAM" id="MobiDB-lite"/>
    </source>
</evidence>
<dbReference type="PROSITE" id="PS51892">
    <property type="entry name" value="SUBTILASE"/>
    <property type="match status" value="1"/>
</dbReference>
<evidence type="ECO:0000256" key="2">
    <source>
        <dbReference type="ARBA" id="ARBA00022670"/>
    </source>
</evidence>
<dbReference type="InterPro" id="IPR015500">
    <property type="entry name" value="Peptidase_S8_subtilisin-rel"/>
</dbReference>
<evidence type="ECO:0000256" key="4">
    <source>
        <dbReference type="ARBA" id="ARBA00022825"/>
    </source>
</evidence>
<feature type="region of interest" description="Disordered" evidence="6">
    <location>
        <begin position="496"/>
        <end position="515"/>
    </location>
</feature>
<keyword evidence="3 5" id="KW-0378">Hydrolase</keyword>
<feature type="active site" description="Charge relay system" evidence="5">
    <location>
        <position position="522"/>
    </location>
</feature>
<sequence>MIRLLDSGRRRGFLLAGVLGLGLSACGGGSDSGGDPGAGDRLTGTLSVLASEDTVLEAEPNDVLSQAHILGELRAGQTKTVVGATATTDQDIFQVVVPERAEIAVSLNGQDVTSDIDVYFFDPVSLQQVAAFASNSSSESGAIVARGTFLALVEAAAGSSDYEFVMTASAPGASIAEVEPNDSAAAGQYVGMFDNTDSLTFTGNGSGASSDFLLLSVAEASTFNVSLSFDGAEDYDVFAYDVSANLGSPLLIDSLTGIAVPEVGQIDVSAMTLVALEIRPINGAVSAYTLQLDGNLARLSGGSQAGTALATPLARLSTAARGSRLPSRFPSFRGDVIVQLRPDGDVSGEPGLSGASARMGRTVQRLDDVVRSFGGQVVDAVPDGPGKVHFDLPAELSDEEAQRYTFALAASLRGKPDVLIAEPDFVLTAFAAQQTPNDPFYNLQWHYEQIQLPAAWGLTTGSGTVRVAVLDTGSAPSSDLPFGTAGGYDMIADPSIAGDGNGRDNDPTDVGDSTGIQPSSFHGAHVAGTIGALSDNNKGVAGVSWQSSIFHVRCLGKGGGSTFDILNAVLYAAGLSNASNQTTTLAHVQNMSLGGGGFSQTFQNAINDATAAGSLIIAAAGNENSSSPSYPAAYGNVISVAAVDYDQRRAPYSNFHPTVDIAAPGGDVSADRNGDGYADGVLSTKPDDSVTPTNFENYSFYQGTSMAAPHVAGVAALMLALDPTLTPAELTTILTSTATDLGAAGRDNLYGEGLVNAFAACQAAAGGGGGGGPVLSLDESIVLFQTATGTRRVGVANVGDGLLDVTSVSATTNTGGNWLSASRVIVPQAGSTNTSAVELTVSASGLANGVYSGSVTVQSNGGTAMLGVTLSLGGSTTTTAYEVFVIAVDAVSYNSVAQDVVVTNGSLGYALSGVPAGTYIIVAGTDEDGDDFICDEGEPLCGLYPSLGLPVEVTVSETGTISGLNFPLEQATFSSASVGGQQGFRLPVSHLRAKGDDASTSDTDLDNPTAALLEAHQ</sequence>
<keyword evidence="2 5" id="KW-0645">Protease</keyword>
<dbReference type="Proteomes" id="UP000320390">
    <property type="component" value="Chromosome"/>
</dbReference>
<keyword evidence="4 5" id="KW-0720">Serine protease</keyword>
<evidence type="ECO:0000259" key="7">
    <source>
        <dbReference type="Pfam" id="PF00082"/>
    </source>
</evidence>
<dbReference type="InterPro" id="IPR050131">
    <property type="entry name" value="Peptidase_S8_subtilisin-like"/>
</dbReference>
<reference evidence="8 9" key="1">
    <citation type="submission" date="2019-02" db="EMBL/GenBank/DDBJ databases">
        <title>Deep-cultivation of Planctomycetes and their phenomic and genomic characterization uncovers novel biology.</title>
        <authorList>
            <person name="Wiegand S."/>
            <person name="Jogler M."/>
            <person name="Boedeker C."/>
            <person name="Pinto D."/>
            <person name="Vollmers J."/>
            <person name="Rivas-Marin E."/>
            <person name="Kohn T."/>
            <person name="Peeters S.H."/>
            <person name="Heuer A."/>
            <person name="Rast P."/>
            <person name="Oberbeckmann S."/>
            <person name="Bunk B."/>
            <person name="Jeske O."/>
            <person name="Meyerdierks A."/>
            <person name="Storesund J.E."/>
            <person name="Kallscheuer N."/>
            <person name="Luecker S."/>
            <person name="Lage O.M."/>
            <person name="Pohl T."/>
            <person name="Merkel B.J."/>
            <person name="Hornburger P."/>
            <person name="Mueller R.-W."/>
            <person name="Bruemmer F."/>
            <person name="Labrenz M."/>
            <person name="Spormann A.M."/>
            <person name="Op den Camp H."/>
            <person name="Overmann J."/>
            <person name="Amann R."/>
            <person name="Jetten M.S.M."/>
            <person name="Mascher T."/>
            <person name="Medema M.H."/>
            <person name="Devos D.P."/>
            <person name="Kaster A.-K."/>
            <person name="Ovreas L."/>
            <person name="Rohde M."/>
            <person name="Galperin M.Y."/>
            <person name="Jogler C."/>
        </authorList>
    </citation>
    <scope>NUCLEOTIDE SEQUENCE [LARGE SCALE GENOMIC DNA]</scope>
    <source>
        <strain evidence="8 9">Poly30</strain>
    </source>
</reference>
<comment type="similarity">
    <text evidence="1 5">Belongs to the peptidase S8 family.</text>
</comment>
<dbReference type="EMBL" id="CP036434">
    <property type="protein sequence ID" value="QDV06534.1"/>
    <property type="molecule type" value="Genomic_DNA"/>
</dbReference>
<dbReference type="CDD" id="cd07496">
    <property type="entry name" value="Peptidases_S8_13"/>
    <property type="match status" value="1"/>
</dbReference>
<proteinExistence type="inferred from homology"/>
<feature type="domain" description="Peptidase S8/S53" evidence="7">
    <location>
        <begin position="465"/>
        <end position="753"/>
    </location>
</feature>
<feature type="active site" description="Charge relay system" evidence="5">
    <location>
        <position position="471"/>
    </location>
</feature>
<evidence type="ECO:0000313" key="9">
    <source>
        <dbReference type="Proteomes" id="UP000320390"/>
    </source>
</evidence>
<dbReference type="Gene3D" id="3.40.50.200">
    <property type="entry name" value="Peptidase S8/S53 domain"/>
    <property type="match status" value="1"/>
</dbReference>
<dbReference type="InterPro" id="IPR023828">
    <property type="entry name" value="Peptidase_S8_Ser-AS"/>
</dbReference>
<dbReference type="InterPro" id="IPR036852">
    <property type="entry name" value="Peptidase_S8/S53_dom_sf"/>
</dbReference>
<evidence type="ECO:0000256" key="3">
    <source>
        <dbReference type="ARBA" id="ARBA00022801"/>
    </source>
</evidence>
<dbReference type="RefSeq" id="WP_419191200.1">
    <property type="nucleotide sequence ID" value="NZ_CP036434.1"/>
</dbReference>
<dbReference type="InterPro" id="IPR034176">
    <property type="entry name" value="Peptidases_S8_13"/>
</dbReference>
<dbReference type="SUPFAM" id="SSF52743">
    <property type="entry name" value="Subtilisin-like"/>
    <property type="match status" value="1"/>
</dbReference>
<dbReference type="GO" id="GO:0004252">
    <property type="term" value="F:serine-type endopeptidase activity"/>
    <property type="evidence" value="ECO:0007669"/>
    <property type="project" value="UniProtKB-UniRule"/>
</dbReference>
<accession>A0A518ER16</accession>
<dbReference type="PRINTS" id="PR00723">
    <property type="entry name" value="SUBTILISIN"/>
</dbReference>
<dbReference type="PROSITE" id="PS00138">
    <property type="entry name" value="SUBTILASE_SER"/>
    <property type="match status" value="1"/>
</dbReference>
<keyword evidence="9" id="KW-1185">Reference proteome</keyword>
<gene>
    <name evidence="8" type="primary">bprV_2</name>
    <name evidence="8" type="ORF">Poly30_20440</name>
</gene>